<organism evidence="2 3">
    <name type="scientific">Mycena rosella</name>
    <name type="common">Pink bonnet</name>
    <name type="synonym">Agaricus rosellus</name>
    <dbReference type="NCBI Taxonomy" id="1033263"/>
    <lineage>
        <taxon>Eukaryota</taxon>
        <taxon>Fungi</taxon>
        <taxon>Dikarya</taxon>
        <taxon>Basidiomycota</taxon>
        <taxon>Agaricomycotina</taxon>
        <taxon>Agaricomycetes</taxon>
        <taxon>Agaricomycetidae</taxon>
        <taxon>Agaricales</taxon>
        <taxon>Marasmiineae</taxon>
        <taxon>Mycenaceae</taxon>
        <taxon>Mycena</taxon>
    </lineage>
</organism>
<evidence type="ECO:0000313" key="2">
    <source>
        <dbReference type="EMBL" id="KAJ7701241.1"/>
    </source>
</evidence>
<proteinExistence type="predicted"/>
<accession>A0AAD7DWA5</accession>
<protein>
    <submittedName>
        <fullName evidence="2">Uncharacterized protein</fullName>
    </submittedName>
</protein>
<dbReference type="Proteomes" id="UP001221757">
    <property type="component" value="Unassembled WGS sequence"/>
</dbReference>
<evidence type="ECO:0000256" key="1">
    <source>
        <dbReference type="SAM" id="MobiDB-lite"/>
    </source>
</evidence>
<comment type="caution">
    <text evidence="2">The sequence shown here is derived from an EMBL/GenBank/DDBJ whole genome shotgun (WGS) entry which is preliminary data.</text>
</comment>
<sequence>MSELVPALLQAARRSPNSLVELWDSPFLHAMAIVTNAGAMSSQYPAALSFLGSDYVDTQHLPSDSDPSAEYGVRTRTISTIVEILFAKLRESLADRPKSMSEDEIVDRILSPQENTTKIPVAPGATPTSTSSISAISPGKVIAALIYLPRPQSVPILTLIIRWLVRRTSPLGVIRATQGHIAAISFADMWPTILFFIASITGRVCLDAAAFRDHAALAELCIAALVKIAHLHQFHPRLPALVDTAVAALREVGTDGVATQMTQHLLIVRKFVEDDTWRWSTKQRLAVLAELECLESSVKTGPSPKAPGIESLQDGESESEALISMSPSSCAVDRGFGPQ</sequence>
<dbReference type="EMBL" id="JARKIE010000018">
    <property type="protein sequence ID" value="KAJ7701241.1"/>
    <property type="molecule type" value="Genomic_DNA"/>
</dbReference>
<dbReference type="AlphaFoldDB" id="A0AAD7DWA5"/>
<gene>
    <name evidence="2" type="ORF">B0H17DRAFT_1327748</name>
</gene>
<evidence type="ECO:0000313" key="3">
    <source>
        <dbReference type="Proteomes" id="UP001221757"/>
    </source>
</evidence>
<reference evidence="2" key="1">
    <citation type="submission" date="2023-03" db="EMBL/GenBank/DDBJ databases">
        <title>Massive genome expansion in bonnet fungi (Mycena s.s.) driven by repeated elements and novel gene families across ecological guilds.</title>
        <authorList>
            <consortium name="Lawrence Berkeley National Laboratory"/>
            <person name="Harder C.B."/>
            <person name="Miyauchi S."/>
            <person name="Viragh M."/>
            <person name="Kuo A."/>
            <person name="Thoen E."/>
            <person name="Andreopoulos B."/>
            <person name="Lu D."/>
            <person name="Skrede I."/>
            <person name="Drula E."/>
            <person name="Henrissat B."/>
            <person name="Morin E."/>
            <person name="Kohler A."/>
            <person name="Barry K."/>
            <person name="LaButti K."/>
            <person name="Morin E."/>
            <person name="Salamov A."/>
            <person name="Lipzen A."/>
            <person name="Mereny Z."/>
            <person name="Hegedus B."/>
            <person name="Baldrian P."/>
            <person name="Stursova M."/>
            <person name="Weitz H."/>
            <person name="Taylor A."/>
            <person name="Grigoriev I.V."/>
            <person name="Nagy L.G."/>
            <person name="Martin F."/>
            <person name="Kauserud H."/>
        </authorList>
    </citation>
    <scope>NUCLEOTIDE SEQUENCE</scope>
    <source>
        <strain evidence="2">CBHHK067</strain>
    </source>
</reference>
<feature type="region of interest" description="Disordered" evidence="1">
    <location>
        <begin position="298"/>
        <end position="339"/>
    </location>
</feature>
<keyword evidence="3" id="KW-1185">Reference proteome</keyword>
<name>A0AAD7DWA5_MYCRO</name>